<reference evidence="1 2" key="1">
    <citation type="submission" date="2024-01" db="EMBL/GenBank/DDBJ databases">
        <title>Genome assemblies of Stephania.</title>
        <authorList>
            <person name="Yang L."/>
        </authorList>
    </citation>
    <scope>NUCLEOTIDE SEQUENCE [LARGE SCALE GENOMIC DNA]</scope>
    <source>
        <strain evidence="1">QJT</strain>
        <tissue evidence="1">Leaf</tissue>
    </source>
</reference>
<name>A0AAP0KKY3_9MAGN</name>
<gene>
    <name evidence="1" type="ORF">Sjap_000600</name>
</gene>
<accession>A0AAP0KKY3</accession>
<comment type="caution">
    <text evidence="1">The sequence shown here is derived from an EMBL/GenBank/DDBJ whole genome shotgun (WGS) entry which is preliminary data.</text>
</comment>
<keyword evidence="2" id="KW-1185">Reference proteome</keyword>
<proteinExistence type="predicted"/>
<dbReference type="Proteomes" id="UP001417504">
    <property type="component" value="Unassembled WGS sequence"/>
</dbReference>
<dbReference type="AlphaFoldDB" id="A0AAP0KKY3"/>
<evidence type="ECO:0000313" key="2">
    <source>
        <dbReference type="Proteomes" id="UP001417504"/>
    </source>
</evidence>
<dbReference type="EMBL" id="JBBNAE010000001">
    <property type="protein sequence ID" value="KAK9153120.1"/>
    <property type="molecule type" value="Genomic_DNA"/>
</dbReference>
<organism evidence="1 2">
    <name type="scientific">Stephania japonica</name>
    <dbReference type="NCBI Taxonomy" id="461633"/>
    <lineage>
        <taxon>Eukaryota</taxon>
        <taxon>Viridiplantae</taxon>
        <taxon>Streptophyta</taxon>
        <taxon>Embryophyta</taxon>
        <taxon>Tracheophyta</taxon>
        <taxon>Spermatophyta</taxon>
        <taxon>Magnoliopsida</taxon>
        <taxon>Ranunculales</taxon>
        <taxon>Menispermaceae</taxon>
        <taxon>Menispermoideae</taxon>
        <taxon>Cissampelideae</taxon>
        <taxon>Stephania</taxon>
    </lineage>
</organism>
<sequence>MESGGNAATPYELLYPIVKQNNQNYINNGTLVALDTLSAFDIQKPMGDWTEWHMVTFDQIRVLEELEEIRKRHGGSRSQTPYEVLYPIVKQNNQNYINNGTLVALDNLSAFDIQHAMGDFVEWHIVTFNQIRILELVKEIQKHRI</sequence>
<evidence type="ECO:0000313" key="1">
    <source>
        <dbReference type="EMBL" id="KAK9153120.1"/>
    </source>
</evidence>
<protein>
    <submittedName>
        <fullName evidence="1">Uncharacterized protein</fullName>
    </submittedName>
</protein>